<evidence type="ECO:0000313" key="12">
    <source>
        <dbReference type="Proteomes" id="UP000242243"/>
    </source>
</evidence>
<dbReference type="STRING" id="306540.SAMN05421839_11644"/>
<dbReference type="NCBIfam" id="TIGR02095">
    <property type="entry name" value="glgA"/>
    <property type="match status" value="1"/>
</dbReference>
<gene>
    <name evidence="7 10" type="primary">glgA</name>
    <name evidence="10" type="ORF">HHA03_11360</name>
    <name evidence="11" type="ORF">SAMN05421839_11644</name>
</gene>
<evidence type="ECO:0000256" key="4">
    <source>
        <dbReference type="ARBA" id="ARBA00022676"/>
    </source>
</evidence>
<dbReference type="OrthoDB" id="9808590at2"/>
<comment type="catalytic activity">
    <reaction evidence="1 7">
        <text>[(1-&gt;4)-alpha-D-glucosyl](n) + ADP-alpha-D-glucose = [(1-&gt;4)-alpha-D-glucosyl](n+1) + ADP + H(+)</text>
        <dbReference type="Rhea" id="RHEA:18189"/>
        <dbReference type="Rhea" id="RHEA-COMP:9584"/>
        <dbReference type="Rhea" id="RHEA-COMP:9587"/>
        <dbReference type="ChEBI" id="CHEBI:15378"/>
        <dbReference type="ChEBI" id="CHEBI:15444"/>
        <dbReference type="ChEBI" id="CHEBI:57498"/>
        <dbReference type="ChEBI" id="CHEBI:456216"/>
        <dbReference type="EC" id="2.4.1.21"/>
    </reaction>
</comment>
<dbReference type="Pfam" id="PF00534">
    <property type="entry name" value="Glycos_transf_1"/>
    <property type="match status" value="1"/>
</dbReference>
<sequence>MKILYATSEAFPFAKSGGLGDVAGSLPKTLKKNNVDIRAVMPLYQDIPDEYKQEMPKIGDFTVQLNWRHQQCELFYLKYDNVFWYFIKNDYYFGRPGLYGYFDEAERFLFFSKAILSFIPKYDFCPNIIHCNDWQTAAIPMLLKKQGHAGCGHQVKTVLTIHNIKYQGIYGVETLYEVLGLYPSDITSELEFHGAINIMKAGIYYSDYVTTVSPTYAKELEHAYFGEGLDGVIRDVKWKMTGILNGVDYEVFNPMTDKALAYPYEDVEGKKKNKAAFLKEQGLDPDKLTIGMVSRLVELKGIDLVQRMIEELMALDIQLIVLGTGDYHYEEFFKYVQNRYPTQTSIHIKFSNALASNIYAASDLFLMPSRIEPCGLSQIIALKYGALPVVNRTGGLNDTVSHIEIDSNEGNGFIFDEYNAHKMFEQIRRAKRIYDDEKERFKGFVKQAFDTNFDWEQQSEEYYNVYEIVDESEEHEGSLI</sequence>
<dbReference type="PANTHER" id="PTHR45825">
    <property type="entry name" value="GRANULE-BOUND STARCH SYNTHASE 1, CHLOROPLASTIC/AMYLOPLASTIC"/>
    <property type="match status" value="1"/>
</dbReference>
<dbReference type="EMBL" id="FOXC01000016">
    <property type="protein sequence ID" value="SFP36999.1"/>
    <property type="molecule type" value="Genomic_DNA"/>
</dbReference>
<proteinExistence type="inferred from homology"/>
<comment type="function">
    <text evidence="2 7">Synthesizes alpha-1,4-glucan chains using ADP-glucose.</text>
</comment>
<dbReference type="RefSeq" id="WP_089831885.1">
    <property type="nucleotide sequence ID" value="NZ_BJWI01000012.1"/>
</dbReference>
<dbReference type="Proteomes" id="UP000242243">
    <property type="component" value="Unassembled WGS sequence"/>
</dbReference>
<dbReference type="PANTHER" id="PTHR45825:SF11">
    <property type="entry name" value="ALPHA AMYLASE DOMAIN-CONTAINING PROTEIN"/>
    <property type="match status" value="1"/>
</dbReference>
<dbReference type="Pfam" id="PF08323">
    <property type="entry name" value="Glyco_transf_5"/>
    <property type="match status" value="1"/>
</dbReference>
<dbReference type="InterPro" id="IPR011835">
    <property type="entry name" value="GS/SS"/>
</dbReference>
<keyword evidence="6 7" id="KW-0320">Glycogen biosynthesis</keyword>
<comment type="similarity">
    <text evidence="3 7">Belongs to the glycosyltransferase 1 family. Bacterial/plant glycogen synthase subfamily.</text>
</comment>
<evidence type="ECO:0000256" key="3">
    <source>
        <dbReference type="ARBA" id="ARBA00010281"/>
    </source>
</evidence>
<dbReference type="Proteomes" id="UP000321547">
    <property type="component" value="Unassembled WGS sequence"/>
</dbReference>
<evidence type="ECO:0000256" key="2">
    <source>
        <dbReference type="ARBA" id="ARBA00002764"/>
    </source>
</evidence>
<evidence type="ECO:0000256" key="5">
    <source>
        <dbReference type="ARBA" id="ARBA00022679"/>
    </source>
</evidence>
<organism evidence="11 12">
    <name type="scientific">Halolactibacillus halophilus</name>
    <dbReference type="NCBI Taxonomy" id="306540"/>
    <lineage>
        <taxon>Bacteria</taxon>
        <taxon>Bacillati</taxon>
        <taxon>Bacillota</taxon>
        <taxon>Bacilli</taxon>
        <taxon>Bacillales</taxon>
        <taxon>Bacillaceae</taxon>
        <taxon>Halolactibacillus</taxon>
    </lineage>
</organism>
<dbReference type="CDD" id="cd03791">
    <property type="entry name" value="GT5_Glycogen_synthase_DULL1-like"/>
    <property type="match status" value="1"/>
</dbReference>
<evidence type="ECO:0000313" key="10">
    <source>
        <dbReference type="EMBL" id="GEM01604.1"/>
    </source>
</evidence>
<feature type="domain" description="Starch synthase catalytic" evidence="9">
    <location>
        <begin position="2"/>
        <end position="234"/>
    </location>
</feature>
<dbReference type="EMBL" id="BJWI01000012">
    <property type="protein sequence ID" value="GEM01604.1"/>
    <property type="molecule type" value="Genomic_DNA"/>
</dbReference>
<dbReference type="GO" id="GO:0009011">
    <property type="term" value="F:alpha-1,4-glucan glucosyltransferase (ADP-glucose donor) activity"/>
    <property type="evidence" value="ECO:0007669"/>
    <property type="project" value="UniProtKB-UniRule"/>
</dbReference>
<accession>A0A1I5PSP6</accession>
<evidence type="ECO:0000256" key="7">
    <source>
        <dbReference type="HAMAP-Rule" id="MF_00484"/>
    </source>
</evidence>
<protein>
    <recommendedName>
        <fullName evidence="7">Glycogen synthase</fullName>
        <ecNumber evidence="7">2.4.1.21</ecNumber>
    </recommendedName>
    <alternativeName>
        <fullName evidence="7">Starch [bacterial glycogen] synthase</fullName>
    </alternativeName>
</protein>
<feature type="domain" description="Glycosyl transferase family 1" evidence="8">
    <location>
        <begin position="277"/>
        <end position="434"/>
    </location>
</feature>
<comment type="pathway">
    <text evidence="7">Glycan biosynthesis; glycogen biosynthesis.</text>
</comment>
<keyword evidence="5 7" id="KW-0808">Transferase</keyword>
<dbReference type="EC" id="2.4.1.21" evidence="7"/>
<dbReference type="AlphaFoldDB" id="A0A1I5PSP6"/>
<keyword evidence="4 7" id="KW-0328">Glycosyltransferase</keyword>
<reference evidence="11 12" key="1">
    <citation type="submission" date="2016-10" db="EMBL/GenBank/DDBJ databases">
        <authorList>
            <person name="de Groot N.N."/>
        </authorList>
    </citation>
    <scope>NUCLEOTIDE SEQUENCE [LARGE SCALE GENOMIC DNA]</scope>
    <source>
        <strain evidence="11 12">DSM 17073</strain>
    </source>
</reference>
<feature type="binding site" evidence="7">
    <location>
        <position position="15"/>
    </location>
    <ligand>
        <name>ADP-alpha-D-glucose</name>
        <dbReference type="ChEBI" id="CHEBI:57498"/>
    </ligand>
</feature>
<evidence type="ECO:0000259" key="9">
    <source>
        <dbReference type="Pfam" id="PF08323"/>
    </source>
</evidence>
<reference evidence="10 13" key="2">
    <citation type="submission" date="2019-07" db="EMBL/GenBank/DDBJ databases">
        <title>Whole genome shotgun sequence of Halolactibacillus halophilus NBRC 100868.</title>
        <authorList>
            <person name="Hosoyama A."/>
            <person name="Uohara A."/>
            <person name="Ohji S."/>
            <person name="Ichikawa N."/>
        </authorList>
    </citation>
    <scope>NUCLEOTIDE SEQUENCE [LARGE SCALE GENOMIC DNA]</scope>
    <source>
        <strain evidence="10 13">NBRC 100868</strain>
    </source>
</reference>
<dbReference type="UniPathway" id="UPA00164"/>
<dbReference type="HAMAP" id="MF_00484">
    <property type="entry name" value="Glycogen_synth"/>
    <property type="match status" value="1"/>
</dbReference>
<dbReference type="GO" id="GO:0005978">
    <property type="term" value="P:glycogen biosynthetic process"/>
    <property type="evidence" value="ECO:0007669"/>
    <property type="project" value="UniProtKB-UniRule"/>
</dbReference>
<evidence type="ECO:0000256" key="6">
    <source>
        <dbReference type="ARBA" id="ARBA00023056"/>
    </source>
</evidence>
<keyword evidence="13" id="KW-1185">Reference proteome</keyword>
<name>A0A1I5PSP6_9BACI</name>
<dbReference type="GO" id="GO:0004373">
    <property type="term" value="F:alpha-1,4-glucan glucosyltransferase (UDP-glucose donor) activity"/>
    <property type="evidence" value="ECO:0007669"/>
    <property type="project" value="InterPro"/>
</dbReference>
<evidence type="ECO:0000256" key="1">
    <source>
        <dbReference type="ARBA" id="ARBA00001478"/>
    </source>
</evidence>
<dbReference type="InterPro" id="IPR001296">
    <property type="entry name" value="Glyco_trans_1"/>
</dbReference>
<evidence type="ECO:0000313" key="11">
    <source>
        <dbReference type="EMBL" id="SFP36999.1"/>
    </source>
</evidence>
<dbReference type="InterPro" id="IPR013534">
    <property type="entry name" value="Starch_synth_cat_dom"/>
</dbReference>
<dbReference type="Gene3D" id="3.40.50.2000">
    <property type="entry name" value="Glycogen Phosphorylase B"/>
    <property type="match status" value="2"/>
</dbReference>
<dbReference type="SUPFAM" id="SSF53756">
    <property type="entry name" value="UDP-Glycosyltransferase/glycogen phosphorylase"/>
    <property type="match status" value="1"/>
</dbReference>
<evidence type="ECO:0000313" key="13">
    <source>
        <dbReference type="Proteomes" id="UP000321547"/>
    </source>
</evidence>
<evidence type="ECO:0000259" key="8">
    <source>
        <dbReference type="Pfam" id="PF00534"/>
    </source>
</evidence>